<comment type="caution">
    <text evidence="2">The sequence shown here is derived from an EMBL/GenBank/DDBJ whole genome shotgun (WGS) entry which is preliminary data.</text>
</comment>
<keyword evidence="1" id="KW-1133">Transmembrane helix</keyword>
<organism evidence="2 3">
    <name type="scientific">Striga asiatica</name>
    <name type="common">Asiatic witchweed</name>
    <name type="synonym">Buchnera asiatica</name>
    <dbReference type="NCBI Taxonomy" id="4170"/>
    <lineage>
        <taxon>Eukaryota</taxon>
        <taxon>Viridiplantae</taxon>
        <taxon>Streptophyta</taxon>
        <taxon>Embryophyta</taxon>
        <taxon>Tracheophyta</taxon>
        <taxon>Spermatophyta</taxon>
        <taxon>Magnoliopsida</taxon>
        <taxon>eudicotyledons</taxon>
        <taxon>Gunneridae</taxon>
        <taxon>Pentapetalae</taxon>
        <taxon>asterids</taxon>
        <taxon>lamiids</taxon>
        <taxon>Lamiales</taxon>
        <taxon>Orobanchaceae</taxon>
        <taxon>Buchnereae</taxon>
        <taxon>Striga</taxon>
    </lineage>
</organism>
<reference evidence="3" key="1">
    <citation type="journal article" date="2019" name="Curr. Biol.">
        <title>Genome Sequence of Striga asiatica Provides Insight into the Evolution of Plant Parasitism.</title>
        <authorList>
            <person name="Yoshida S."/>
            <person name="Kim S."/>
            <person name="Wafula E.K."/>
            <person name="Tanskanen J."/>
            <person name="Kim Y.M."/>
            <person name="Honaas L."/>
            <person name="Yang Z."/>
            <person name="Spallek T."/>
            <person name="Conn C.E."/>
            <person name="Ichihashi Y."/>
            <person name="Cheong K."/>
            <person name="Cui S."/>
            <person name="Der J.P."/>
            <person name="Gundlach H."/>
            <person name="Jiao Y."/>
            <person name="Hori C."/>
            <person name="Ishida J.K."/>
            <person name="Kasahara H."/>
            <person name="Kiba T."/>
            <person name="Kim M.S."/>
            <person name="Koo N."/>
            <person name="Laohavisit A."/>
            <person name="Lee Y.H."/>
            <person name="Lumba S."/>
            <person name="McCourt P."/>
            <person name="Mortimer J.C."/>
            <person name="Mutuku J.M."/>
            <person name="Nomura T."/>
            <person name="Sasaki-Sekimoto Y."/>
            <person name="Seto Y."/>
            <person name="Wang Y."/>
            <person name="Wakatake T."/>
            <person name="Sakakibara H."/>
            <person name="Demura T."/>
            <person name="Yamaguchi S."/>
            <person name="Yoneyama K."/>
            <person name="Manabe R.I."/>
            <person name="Nelson D.C."/>
            <person name="Schulman A.H."/>
            <person name="Timko M.P."/>
            <person name="dePamphilis C.W."/>
            <person name="Choi D."/>
            <person name="Shirasu K."/>
        </authorList>
    </citation>
    <scope>NUCLEOTIDE SEQUENCE [LARGE SCALE GENOMIC DNA]</scope>
    <source>
        <strain evidence="3">cv. UVA1</strain>
    </source>
</reference>
<evidence type="ECO:0000313" key="3">
    <source>
        <dbReference type="Proteomes" id="UP000325081"/>
    </source>
</evidence>
<name>A0A5A7RE22_STRAF</name>
<feature type="transmembrane region" description="Helical" evidence="1">
    <location>
        <begin position="58"/>
        <end position="79"/>
    </location>
</feature>
<keyword evidence="1" id="KW-0472">Membrane</keyword>
<proteinExistence type="predicted"/>
<protein>
    <submittedName>
        <fullName evidence="2">Receptor like protein 1</fullName>
    </submittedName>
</protein>
<sequence length="202" mass="23269">MAENGSPRRIRWPADDYNQLATLEVDQERPRTPDSEFRQLYNQIHSTCHLINIDWDRICVLGLATISVMLIVITFFPFLQTQLKSVYHEHSVLSIFLDHELLWVTRTLDFFIDIGDNIAFNVSMNKITVSVPDSFVPTAFLESRALNKSLHFKLKYDGMMREGMAAWEEERAHLYVICGWIQVAFVDNTTLKGGPANCSIEN</sequence>
<dbReference type="Proteomes" id="UP000325081">
    <property type="component" value="Unassembled WGS sequence"/>
</dbReference>
<dbReference type="EMBL" id="BKCP01011625">
    <property type="protein sequence ID" value="GER54867.1"/>
    <property type="molecule type" value="Genomic_DNA"/>
</dbReference>
<keyword evidence="2" id="KW-0675">Receptor</keyword>
<keyword evidence="3" id="KW-1185">Reference proteome</keyword>
<evidence type="ECO:0000256" key="1">
    <source>
        <dbReference type="SAM" id="Phobius"/>
    </source>
</evidence>
<evidence type="ECO:0000313" key="2">
    <source>
        <dbReference type="EMBL" id="GER54867.1"/>
    </source>
</evidence>
<dbReference type="AlphaFoldDB" id="A0A5A7RE22"/>
<gene>
    <name evidence="2" type="ORF">STAS_32499</name>
</gene>
<keyword evidence="1" id="KW-0812">Transmembrane</keyword>
<dbReference type="OrthoDB" id="1266723at2759"/>
<accession>A0A5A7RE22</accession>